<dbReference type="InterPro" id="IPR013221">
    <property type="entry name" value="Mur_ligase_cen"/>
</dbReference>
<dbReference type="UniPathway" id="UPA00219"/>
<dbReference type="Pfam" id="PF02875">
    <property type="entry name" value="Mur_ligase_C"/>
    <property type="match status" value="1"/>
</dbReference>
<evidence type="ECO:0000256" key="4">
    <source>
        <dbReference type="ARBA" id="ARBA00022490"/>
    </source>
</evidence>
<evidence type="ECO:0000256" key="8">
    <source>
        <dbReference type="ARBA" id="ARBA00022840"/>
    </source>
</evidence>
<comment type="similarity">
    <text evidence="14">Belongs to the MurCDEF family.</text>
</comment>
<feature type="domain" description="Mur ligase C-terminal" evidence="16">
    <location>
        <begin position="331"/>
        <end position="461"/>
    </location>
</feature>
<keyword evidence="19" id="KW-1185">Reference proteome</keyword>
<comment type="caution">
    <text evidence="18">The sequence shown here is derived from an EMBL/GenBank/DDBJ whole genome shotgun (WGS) entry which is preliminary data.</text>
</comment>
<dbReference type="Pfam" id="PF08245">
    <property type="entry name" value="Mur_ligase_M"/>
    <property type="match status" value="1"/>
</dbReference>
<dbReference type="RefSeq" id="WP_048548321.1">
    <property type="nucleotide sequence ID" value="NZ_HF571038.1"/>
</dbReference>
<accession>A0A077MBT2</accession>
<comment type="function">
    <text evidence="14">Cell wall formation.</text>
</comment>
<evidence type="ECO:0000256" key="14">
    <source>
        <dbReference type="HAMAP-Rule" id="MF_00046"/>
    </source>
</evidence>
<dbReference type="SUPFAM" id="SSF53623">
    <property type="entry name" value="MurD-like peptide ligases, catalytic domain"/>
    <property type="match status" value="1"/>
</dbReference>
<evidence type="ECO:0000256" key="3">
    <source>
        <dbReference type="ARBA" id="ARBA00012211"/>
    </source>
</evidence>
<evidence type="ECO:0000256" key="13">
    <source>
        <dbReference type="ARBA" id="ARBA00047833"/>
    </source>
</evidence>
<evidence type="ECO:0000256" key="1">
    <source>
        <dbReference type="ARBA" id="ARBA00004496"/>
    </source>
</evidence>
<dbReference type="InterPro" id="IPR004101">
    <property type="entry name" value="Mur_ligase_C"/>
</dbReference>
<dbReference type="SUPFAM" id="SSF53244">
    <property type="entry name" value="MurD-like peptide ligases, peptide-binding domain"/>
    <property type="match status" value="1"/>
</dbReference>
<dbReference type="PANTHER" id="PTHR43445:SF3">
    <property type="entry name" value="UDP-N-ACETYLMURAMATE--L-ALANINE LIGASE"/>
    <property type="match status" value="1"/>
</dbReference>
<dbReference type="STRING" id="1193518.BN13_1480007"/>
<evidence type="ECO:0000259" key="17">
    <source>
        <dbReference type="Pfam" id="PF08245"/>
    </source>
</evidence>
<keyword evidence="12 14" id="KW-0961">Cell wall biogenesis/degradation</keyword>
<dbReference type="SUPFAM" id="SSF51984">
    <property type="entry name" value="MurCD N-terminal domain"/>
    <property type="match status" value="1"/>
</dbReference>
<name>A0A077MBT2_9MICO</name>
<dbReference type="GO" id="GO:0051301">
    <property type="term" value="P:cell division"/>
    <property type="evidence" value="ECO:0007669"/>
    <property type="project" value="UniProtKB-KW"/>
</dbReference>
<dbReference type="EC" id="6.3.2.8" evidence="3 14"/>
<keyword evidence="6 14" id="KW-0132">Cell division</keyword>
<dbReference type="InterPro" id="IPR036565">
    <property type="entry name" value="Mur-like_cat_sf"/>
</dbReference>
<dbReference type="NCBIfam" id="TIGR01082">
    <property type="entry name" value="murC"/>
    <property type="match status" value="1"/>
</dbReference>
<dbReference type="Gene3D" id="3.40.50.720">
    <property type="entry name" value="NAD(P)-binding Rossmann-like Domain"/>
    <property type="match status" value="1"/>
</dbReference>
<keyword evidence="7 14" id="KW-0547">Nucleotide-binding</keyword>
<keyword evidence="10 14" id="KW-0573">Peptidoglycan synthesis</keyword>
<dbReference type="EMBL" id="CAJC01000055">
    <property type="protein sequence ID" value="CCI52133.1"/>
    <property type="molecule type" value="Genomic_DNA"/>
</dbReference>
<protein>
    <recommendedName>
        <fullName evidence="3 14">UDP-N-acetylmuramate--L-alanine ligase</fullName>
        <ecNumber evidence="3 14">6.3.2.8</ecNumber>
    </recommendedName>
    <alternativeName>
        <fullName evidence="14">UDP-N-acetylmuramoyl-L-alanine synthetase</fullName>
    </alternativeName>
</protein>
<feature type="domain" description="Mur ligase central" evidence="17">
    <location>
        <begin position="127"/>
        <end position="307"/>
    </location>
</feature>
<dbReference type="Pfam" id="PF01225">
    <property type="entry name" value="Mur_ligase"/>
    <property type="match status" value="1"/>
</dbReference>
<evidence type="ECO:0000256" key="2">
    <source>
        <dbReference type="ARBA" id="ARBA00004752"/>
    </source>
</evidence>
<evidence type="ECO:0000256" key="6">
    <source>
        <dbReference type="ARBA" id="ARBA00022618"/>
    </source>
</evidence>
<feature type="domain" description="Mur ligase N-terminal catalytic" evidence="15">
    <location>
        <begin position="25"/>
        <end position="119"/>
    </location>
</feature>
<evidence type="ECO:0000313" key="18">
    <source>
        <dbReference type="EMBL" id="CCI52133.1"/>
    </source>
</evidence>
<keyword evidence="11 14" id="KW-0131">Cell cycle</keyword>
<dbReference type="HAMAP" id="MF_00046">
    <property type="entry name" value="MurC"/>
    <property type="match status" value="1"/>
</dbReference>
<dbReference type="GO" id="GO:0009252">
    <property type="term" value="P:peptidoglycan biosynthetic process"/>
    <property type="evidence" value="ECO:0007669"/>
    <property type="project" value="UniProtKB-UniRule"/>
</dbReference>
<dbReference type="GO" id="GO:0008763">
    <property type="term" value="F:UDP-N-acetylmuramate-L-alanine ligase activity"/>
    <property type="evidence" value="ECO:0007669"/>
    <property type="project" value="UniProtKB-UniRule"/>
</dbReference>
<keyword evidence="5 14" id="KW-0436">Ligase</keyword>
<evidence type="ECO:0000256" key="10">
    <source>
        <dbReference type="ARBA" id="ARBA00022984"/>
    </source>
</evidence>
<reference evidence="18 19" key="1">
    <citation type="journal article" date="2013" name="ISME J.">
        <title>A metabolic model for members of the genus Tetrasphaera involved in enhanced biological phosphorus removal.</title>
        <authorList>
            <person name="Kristiansen R."/>
            <person name="Nguyen H.T.T."/>
            <person name="Saunders A.M."/>
            <person name="Nielsen J.L."/>
            <person name="Wimmer R."/>
            <person name="Le V.Q."/>
            <person name="McIlroy S.J."/>
            <person name="Petrovski S."/>
            <person name="Seviour R.J."/>
            <person name="Calteau A."/>
            <person name="Nielsen K.L."/>
            <person name="Nielsen P.H."/>
        </authorList>
    </citation>
    <scope>NUCLEOTIDE SEQUENCE [LARGE SCALE GENOMIC DNA]</scope>
    <source>
        <strain evidence="18 19">Ben 74</strain>
    </source>
</reference>
<gene>
    <name evidence="14 18" type="primary">murC</name>
    <name evidence="18" type="ORF">BN13_1480007</name>
</gene>
<comment type="subcellular location">
    <subcellularLocation>
        <location evidence="1 14">Cytoplasm</location>
    </subcellularLocation>
</comment>
<dbReference type="GO" id="GO:0005737">
    <property type="term" value="C:cytoplasm"/>
    <property type="evidence" value="ECO:0007669"/>
    <property type="project" value="UniProtKB-SubCell"/>
</dbReference>
<dbReference type="InterPro" id="IPR050061">
    <property type="entry name" value="MurCDEF_pg_biosynth"/>
</dbReference>
<dbReference type="OrthoDB" id="9804126at2"/>
<comment type="pathway">
    <text evidence="2 14">Cell wall biogenesis; peptidoglycan biosynthesis.</text>
</comment>
<evidence type="ECO:0000256" key="12">
    <source>
        <dbReference type="ARBA" id="ARBA00023316"/>
    </source>
</evidence>
<dbReference type="GO" id="GO:0008360">
    <property type="term" value="P:regulation of cell shape"/>
    <property type="evidence" value="ECO:0007669"/>
    <property type="project" value="UniProtKB-KW"/>
</dbReference>
<dbReference type="AlphaFoldDB" id="A0A077MBT2"/>
<keyword evidence="9 14" id="KW-0133">Cell shape</keyword>
<dbReference type="Gene3D" id="3.40.1190.10">
    <property type="entry name" value="Mur-like, catalytic domain"/>
    <property type="match status" value="1"/>
</dbReference>
<evidence type="ECO:0000256" key="11">
    <source>
        <dbReference type="ARBA" id="ARBA00023306"/>
    </source>
</evidence>
<evidence type="ECO:0000259" key="15">
    <source>
        <dbReference type="Pfam" id="PF01225"/>
    </source>
</evidence>
<feature type="binding site" evidence="14">
    <location>
        <begin position="129"/>
        <end position="135"/>
    </location>
    <ligand>
        <name>ATP</name>
        <dbReference type="ChEBI" id="CHEBI:30616"/>
    </ligand>
</feature>
<evidence type="ECO:0000313" key="19">
    <source>
        <dbReference type="Proteomes" id="UP000035720"/>
    </source>
</evidence>
<evidence type="ECO:0000256" key="7">
    <source>
        <dbReference type="ARBA" id="ARBA00022741"/>
    </source>
</evidence>
<dbReference type="Proteomes" id="UP000035720">
    <property type="component" value="Unassembled WGS sequence"/>
</dbReference>
<dbReference type="GO" id="GO:0005524">
    <property type="term" value="F:ATP binding"/>
    <property type="evidence" value="ECO:0007669"/>
    <property type="project" value="UniProtKB-UniRule"/>
</dbReference>
<dbReference type="Gene3D" id="3.90.190.20">
    <property type="entry name" value="Mur ligase, C-terminal domain"/>
    <property type="match status" value="1"/>
</dbReference>
<organism evidence="18 19">
    <name type="scientific">Nostocoides jenkinsii Ben 74</name>
    <dbReference type="NCBI Taxonomy" id="1193518"/>
    <lineage>
        <taxon>Bacteria</taxon>
        <taxon>Bacillati</taxon>
        <taxon>Actinomycetota</taxon>
        <taxon>Actinomycetes</taxon>
        <taxon>Micrococcales</taxon>
        <taxon>Intrasporangiaceae</taxon>
        <taxon>Nostocoides</taxon>
    </lineage>
</organism>
<evidence type="ECO:0000259" key="16">
    <source>
        <dbReference type="Pfam" id="PF02875"/>
    </source>
</evidence>
<keyword evidence="8 14" id="KW-0067">ATP-binding</keyword>
<dbReference type="GO" id="GO:0071555">
    <property type="term" value="P:cell wall organization"/>
    <property type="evidence" value="ECO:0007669"/>
    <property type="project" value="UniProtKB-KW"/>
</dbReference>
<proteinExistence type="inferred from homology"/>
<evidence type="ECO:0000256" key="5">
    <source>
        <dbReference type="ARBA" id="ARBA00022598"/>
    </source>
</evidence>
<comment type="catalytic activity">
    <reaction evidence="13 14">
        <text>UDP-N-acetyl-alpha-D-muramate + L-alanine + ATP = UDP-N-acetyl-alpha-D-muramoyl-L-alanine + ADP + phosphate + H(+)</text>
        <dbReference type="Rhea" id="RHEA:23372"/>
        <dbReference type="ChEBI" id="CHEBI:15378"/>
        <dbReference type="ChEBI" id="CHEBI:30616"/>
        <dbReference type="ChEBI" id="CHEBI:43474"/>
        <dbReference type="ChEBI" id="CHEBI:57972"/>
        <dbReference type="ChEBI" id="CHEBI:70757"/>
        <dbReference type="ChEBI" id="CHEBI:83898"/>
        <dbReference type="ChEBI" id="CHEBI:456216"/>
        <dbReference type="EC" id="6.3.2.8"/>
    </reaction>
</comment>
<dbReference type="PANTHER" id="PTHR43445">
    <property type="entry name" value="UDP-N-ACETYLMURAMATE--L-ALANINE LIGASE-RELATED"/>
    <property type="match status" value="1"/>
</dbReference>
<dbReference type="InterPro" id="IPR005758">
    <property type="entry name" value="UDP-N-AcMur_Ala_ligase_MurC"/>
</dbReference>
<keyword evidence="4 14" id="KW-0963">Cytoplasm</keyword>
<dbReference type="InterPro" id="IPR036615">
    <property type="entry name" value="Mur_ligase_C_dom_sf"/>
</dbReference>
<sequence>MTSLVVNPRFDFTVELPPLARAGAVHFIGIGGSGMSGIAHLFASAGLTVTGCDGAESDAVAGLRAAGVAVTIGHDAAHVDGVHTLVVSSAIPETNPELAAARARGIRVLHRAQALAMSMGDRVRVAVAGANGKTTTSAMVATALLGAGLDPSYAIGSPLVATGVSSTIGAGRAFVVEADESDSSFLTYHPHIAVVTNVQPDHLDFYGDFAHVEEAYAAFAATIPAGGLLVAGADDPGSARLAARAAAAGTRVLTYGESYDADVRIEDVILTGAGGAARVVAGDQGVDLRIAAPGRHNLANAVAALTVGWFGLGADPAALAKALESFVGTRRRFEVKGTVRGITVVDDYAHNAPKVAALVSAARAVAGDGAVRLVFQPHLYSRTRDFAAQFAAGLAGADQVVLLPVYGAREQPMPGVDSHLIAEALAALGSTAELVERPEQAVAALARRAQPGDLVLTVGAGDVTRLAPALLAALAMEGDPS</sequence>
<dbReference type="InterPro" id="IPR000713">
    <property type="entry name" value="Mur_ligase_N"/>
</dbReference>
<evidence type="ECO:0000256" key="9">
    <source>
        <dbReference type="ARBA" id="ARBA00022960"/>
    </source>
</evidence>